<reference evidence="1 2" key="1">
    <citation type="journal article" date="2018" name="Syst. Appl. Microbiol.">
        <title>Abditibacterium utsteinense sp. nov., the first cultivated member of candidate phylum FBP, isolated from ice-free Antarctic soil samples.</title>
        <authorList>
            <person name="Tahon G."/>
            <person name="Tytgat B."/>
            <person name="Lebbe L."/>
            <person name="Carlier A."/>
            <person name="Willems A."/>
        </authorList>
    </citation>
    <scope>NUCLEOTIDE SEQUENCE [LARGE SCALE GENOMIC DNA]</scope>
    <source>
        <strain evidence="1 2">LMG 29911</strain>
    </source>
</reference>
<name>A0A2S8SU93_9BACT</name>
<comment type="caution">
    <text evidence="1">The sequence shown here is derived from an EMBL/GenBank/DDBJ whole genome shotgun (WGS) entry which is preliminary data.</text>
</comment>
<dbReference type="Proteomes" id="UP000237684">
    <property type="component" value="Unassembled WGS sequence"/>
</dbReference>
<evidence type="ECO:0000313" key="1">
    <source>
        <dbReference type="EMBL" id="PQV64372.1"/>
    </source>
</evidence>
<dbReference type="InParanoid" id="A0A2S8SU93"/>
<keyword evidence="2" id="KW-1185">Reference proteome</keyword>
<accession>A0A2S8SU93</accession>
<organism evidence="1 2">
    <name type="scientific">Abditibacterium utsteinense</name>
    <dbReference type="NCBI Taxonomy" id="1960156"/>
    <lineage>
        <taxon>Bacteria</taxon>
        <taxon>Pseudomonadati</taxon>
        <taxon>Abditibacteriota</taxon>
        <taxon>Abditibacteriia</taxon>
        <taxon>Abditibacteriales</taxon>
        <taxon>Abditibacteriaceae</taxon>
        <taxon>Abditibacterium</taxon>
    </lineage>
</organism>
<dbReference type="EMBL" id="NIGF01000005">
    <property type="protein sequence ID" value="PQV64372.1"/>
    <property type="molecule type" value="Genomic_DNA"/>
</dbReference>
<dbReference type="AlphaFoldDB" id="A0A2S8SU93"/>
<proteinExistence type="predicted"/>
<gene>
    <name evidence="1" type="ORF">B1R32_10553</name>
</gene>
<evidence type="ECO:0000313" key="2">
    <source>
        <dbReference type="Proteomes" id="UP000237684"/>
    </source>
</evidence>
<sequence length="304" mass="31974">MKNSLNSRSLAVLPLSFFVAGLMLVPAPVMLPVGISSALAAPAKVTVRVSVVVIDDLVRKPVPLTNFRVFPAYDSSAAQIVRSDEDGVCVFSLMPGNYRFQSVAPLSFKDRVLSWSMPFVVNTDETQNVLFTDSDAADTGSALPTVAVSSSRNATGKVEVAEGTKIRLSLGQQLTSNRSKKGDEVRFFMKDALLGSNGEILIKSGASATGAVTYAKGAGGFGKKGKLEFSIESITGADGTQIPLRSSQTAHGKSNILGGPVGIILVAPIMGFIKGKNTRLDVGTQYDAFIDKATWVAPLATATK</sequence>
<protein>
    <submittedName>
        <fullName evidence="1">Uncharacterized protein</fullName>
    </submittedName>
</protein>